<keyword evidence="3" id="KW-1185">Reference proteome</keyword>
<gene>
    <name evidence="2" type="ORF">MBO_02170</name>
</gene>
<evidence type="ECO:0000256" key="1">
    <source>
        <dbReference type="SAM" id="Phobius"/>
    </source>
</evidence>
<evidence type="ECO:0000313" key="3">
    <source>
        <dbReference type="Proteomes" id="UP000035860"/>
    </source>
</evidence>
<sequence>MFKKQMKHSAFDKLKRLLRNSAHLIISIMTAALVYVLISDVRFLRRFIPSIQWEMIYLLTWDAFLLTYLLLTFGMFAIIDLEKIKKRAHAEY</sequence>
<evidence type="ECO:0000313" key="2">
    <source>
        <dbReference type="EMBL" id="KDN25958.1"/>
    </source>
</evidence>
<feature type="transmembrane region" description="Helical" evidence="1">
    <location>
        <begin position="58"/>
        <end position="79"/>
    </location>
</feature>
<keyword evidence="1" id="KW-0472">Membrane</keyword>
<keyword evidence="1" id="KW-1133">Transmembrane helix</keyword>
<dbReference type="EMBL" id="AOMT01000005">
    <property type="protein sequence ID" value="KDN25958.1"/>
    <property type="molecule type" value="Genomic_DNA"/>
</dbReference>
<dbReference type="AlphaFoldDB" id="A0A066UP14"/>
<reference evidence="2 3" key="1">
    <citation type="journal article" date="2014" name="Genome Announc.">
        <title>Draft Genome Sequence of Moraxella bovoculi Strain 237T (ATCC BAA-1259T) Isolated from a Calf with Infectious Bovine Keratoconjunctivitis.</title>
        <authorList>
            <person name="Calcutt M.J."/>
            <person name="Foecking M.F."/>
            <person name="Martin N.T."/>
            <person name="Mhlanga-Mutangadura T."/>
            <person name="Reilly T.J."/>
        </authorList>
    </citation>
    <scope>NUCLEOTIDE SEQUENCE [LARGE SCALE GENOMIC DNA]</scope>
    <source>
        <strain evidence="2 3">237</strain>
    </source>
</reference>
<comment type="caution">
    <text evidence="2">The sequence shown here is derived from an EMBL/GenBank/DDBJ whole genome shotgun (WGS) entry which is preliminary data.</text>
</comment>
<protein>
    <submittedName>
        <fullName evidence="2">Uncharacterized protein</fullName>
    </submittedName>
</protein>
<dbReference type="Proteomes" id="UP000035860">
    <property type="component" value="Unassembled WGS sequence"/>
</dbReference>
<name>A0A066UP14_9GAMM</name>
<accession>A0A066UP14</accession>
<feature type="transmembrane region" description="Helical" evidence="1">
    <location>
        <begin position="21"/>
        <end position="38"/>
    </location>
</feature>
<keyword evidence="1" id="KW-0812">Transmembrane</keyword>
<proteinExistence type="predicted"/>
<organism evidence="2 3">
    <name type="scientific">Moraxella bovoculi 237</name>
    <dbReference type="NCBI Taxonomy" id="743974"/>
    <lineage>
        <taxon>Bacteria</taxon>
        <taxon>Pseudomonadati</taxon>
        <taxon>Pseudomonadota</taxon>
        <taxon>Gammaproteobacteria</taxon>
        <taxon>Moraxellales</taxon>
        <taxon>Moraxellaceae</taxon>
        <taxon>Moraxella</taxon>
    </lineage>
</organism>